<name>A0A1G8A6U1_CHIFI</name>
<reference evidence="1 2" key="1">
    <citation type="submission" date="2016-10" db="EMBL/GenBank/DDBJ databases">
        <authorList>
            <person name="de Groot N.N."/>
        </authorList>
    </citation>
    <scope>NUCLEOTIDE SEQUENCE [LARGE SCALE GENOMIC DNA]</scope>
    <source>
        <strain evidence="1 2">DSM 527</strain>
    </source>
</reference>
<gene>
    <name evidence="1" type="ORF">SAMN04488121_109141</name>
</gene>
<dbReference type="AlphaFoldDB" id="A0A1G8A6U1"/>
<accession>A0A1G8A6U1</accession>
<dbReference type="STRING" id="104663.SAMN04488121_109141"/>
<dbReference type="OrthoDB" id="660602at2"/>
<dbReference type="Proteomes" id="UP000199045">
    <property type="component" value="Unassembled WGS sequence"/>
</dbReference>
<sequence length="233" mass="25104">MPRSTFLTLLFVVLFPILSFAETDTLPSGYFSLGLKKAGICFGNSPAYTGFRFNLMNKRIRTLNGLDLTLLDDDQDGRSNGISVGIVAKTQYRNNGLSIGGIFNAADRENGIMVGPVISGVGRLNGIGIGSVLITDTLNGMVINTLLLDRHLGDSARSLINGMAVSVFRIDVGKINGLAISLYNHSRAHKGLAIGAINRSTRLKGVQIGLYNVALNNPRGLRRLPFINMHFGK</sequence>
<organism evidence="1 2">
    <name type="scientific">Chitinophaga filiformis</name>
    <name type="common">Myxococcus filiformis</name>
    <name type="synonym">Flexibacter filiformis</name>
    <dbReference type="NCBI Taxonomy" id="104663"/>
    <lineage>
        <taxon>Bacteria</taxon>
        <taxon>Pseudomonadati</taxon>
        <taxon>Bacteroidota</taxon>
        <taxon>Chitinophagia</taxon>
        <taxon>Chitinophagales</taxon>
        <taxon>Chitinophagaceae</taxon>
        <taxon>Chitinophaga</taxon>
    </lineage>
</organism>
<evidence type="ECO:0000313" key="2">
    <source>
        <dbReference type="Proteomes" id="UP000199045"/>
    </source>
</evidence>
<dbReference type="NCBIfam" id="NF047436">
    <property type="entry name" value="LA_2272_repeat"/>
    <property type="match status" value="1"/>
</dbReference>
<dbReference type="InterPro" id="IPR058093">
    <property type="entry name" value="LA_2272-like"/>
</dbReference>
<protein>
    <submittedName>
        <fullName evidence="1">Uncharacterized protein</fullName>
    </submittedName>
</protein>
<evidence type="ECO:0000313" key="1">
    <source>
        <dbReference type="EMBL" id="SDH16576.1"/>
    </source>
</evidence>
<dbReference type="RefSeq" id="WP_089836914.1">
    <property type="nucleotide sequence ID" value="NZ_FNBN01000009.1"/>
</dbReference>
<proteinExistence type="predicted"/>
<dbReference type="EMBL" id="FNBN01000009">
    <property type="protein sequence ID" value="SDH16576.1"/>
    <property type="molecule type" value="Genomic_DNA"/>
</dbReference>